<dbReference type="InterPro" id="IPR003959">
    <property type="entry name" value="ATPase_AAA_core"/>
</dbReference>
<sequence>MLIQFELENYGSFKTKLTFSMVASSYSERSDWVLDKSVPGLSGMSYLLAAGIYGANASGKSMLIDAIATMRQMVGDSAFLMPGEQLPYNPFRLDSSSRGADTVFELVFEHDGVRYDYLFSYNAERISREELRRYIKKTPQLLFAVERGGDNSVNLRITQQMIKLKKLEEYLRSKPNSLLLSRGAQEGIAELVDPYRWISKDLLVYEAPFNHADLSIYGPIIDGSLGEELKRKLISLARDADLGIIDIVAKEAPQISEEHLKEIYTPEMIRKLSKITNKTAVFKHQGDEGEVEFSPYEESIGTRSFLSAAGAALMAMEDGKTLFFDEIDSSLHPTLSEELIKLFASKQWNPHGAQLIFSAHTMPLMDLLRRDQIWKTEKGADGQSSLEPLSDYSIRKSELKSRGYEAGRYGGVPFVDFK</sequence>
<dbReference type="EMBL" id="DYUZ01000029">
    <property type="protein sequence ID" value="HJG37634.1"/>
    <property type="molecule type" value="Genomic_DNA"/>
</dbReference>
<proteinExistence type="predicted"/>
<reference evidence="2" key="1">
    <citation type="journal article" date="2021" name="PeerJ">
        <title>Extensive microbial diversity within the chicken gut microbiome revealed by metagenomics and culture.</title>
        <authorList>
            <person name="Gilroy R."/>
            <person name="Ravi A."/>
            <person name="Getino M."/>
            <person name="Pursley I."/>
            <person name="Horton D.L."/>
            <person name="Alikhan N.F."/>
            <person name="Baker D."/>
            <person name="Gharbi K."/>
            <person name="Hall N."/>
            <person name="Watson M."/>
            <person name="Adriaenssens E.M."/>
            <person name="Foster-Nyarko E."/>
            <person name="Jarju S."/>
            <person name="Secka A."/>
            <person name="Antonio M."/>
            <person name="Oren A."/>
            <person name="Chaudhuri R.R."/>
            <person name="La Ragione R."/>
            <person name="Hildebrand F."/>
            <person name="Pallen M.J."/>
        </authorList>
    </citation>
    <scope>NUCLEOTIDE SEQUENCE</scope>
    <source>
        <strain evidence="2">ChiHjej13B12-9602</strain>
    </source>
</reference>
<dbReference type="PANTHER" id="PTHR40396">
    <property type="entry name" value="ATPASE-LIKE PROTEIN"/>
    <property type="match status" value="1"/>
</dbReference>
<dbReference type="AlphaFoldDB" id="A0A921IWM8"/>
<reference evidence="2" key="2">
    <citation type="submission" date="2021-09" db="EMBL/GenBank/DDBJ databases">
        <authorList>
            <person name="Gilroy R."/>
        </authorList>
    </citation>
    <scope>NUCLEOTIDE SEQUENCE</scope>
    <source>
        <strain evidence="2">ChiHjej13B12-9602</strain>
    </source>
</reference>
<protein>
    <submittedName>
        <fullName evidence="2">ATP-binding protein</fullName>
    </submittedName>
</protein>
<organism evidence="2 3">
    <name type="scientific">Enorma phocaeensis</name>
    <dbReference type="NCBI Taxonomy" id="1871019"/>
    <lineage>
        <taxon>Bacteria</taxon>
        <taxon>Bacillati</taxon>
        <taxon>Actinomycetota</taxon>
        <taxon>Coriobacteriia</taxon>
        <taxon>Coriobacteriales</taxon>
        <taxon>Coriobacteriaceae</taxon>
        <taxon>Enorma</taxon>
    </lineage>
</organism>
<dbReference type="Gene3D" id="3.40.50.300">
    <property type="entry name" value="P-loop containing nucleotide triphosphate hydrolases"/>
    <property type="match status" value="1"/>
</dbReference>
<dbReference type="Pfam" id="PF13304">
    <property type="entry name" value="AAA_21"/>
    <property type="match status" value="1"/>
</dbReference>
<comment type="caution">
    <text evidence="2">The sequence shown here is derived from an EMBL/GenBank/DDBJ whole genome shotgun (WGS) entry which is preliminary data.</text>
</comment>
<keyword evidence="2" id="KW-0547">Nucleotide-binding</keyword>
<dbReference type="GO" id="GO:0005524">
    <property type="term" value="F:ATP binding"/>
    <property type="evidence" value="ECO:0007669"/>
    <property type="project" value="UniProtKB-KW"/>
</dbReference>
<evidence type="ECO:0000313" key="3">
    <source>
        <dbReference type="Proteomes" id="UP000753256"/>
    </source>
</evidence>
<keyword evidence="2" id="KW-0067">ATP-binding</keyword>
<dbReference type="RefSeq" id="WP_273190516.1">
    <property type="nucleotide sequence ID" value="NZ_DYUZ01000029.1"/>
</dbReference>
<gene>
    <name evidence="2" type="ORF">K8V70_07240</name>
</gene>
<dbReference type="GO" id="GO:0016887">
    <property type="term" value="F:ATP hydrolysis activity"/>
    <property type="evidence" value="ECO:0007669"/>
    <property type="project" value="InterPro"/>
</dbReference>
<evidence type="ECO:0000313" key="2">
    <source>
        <dbReference type="EMBL" id="HJG37634.1"/>
    </source>
</evidence>
<dbReference type="SUPFAM" id="SSF52540">
    <property type="entry name" value="P-loop containing nucleoside triphosphate hydrolases"/>
    <property type="match status" value="1"/>
</dbReference>
<dbReference type="PANTHER" id="PTHR40396:SF1">
    <property type="entry name" value="ATPASE AAA-TYPE CORE DOMAIN-CONTAINING PROTEIN"/>
    <property type="match status" value="1"/>
</dbReference>
<feature type="domain" description="ATPase AAA-type core" evidence="1">
    <location>
        <begin position="51"/>
        <end position="361"/>
    </location>
</feature>
<dbReference type="InterPro" id="IPR027417">
    <property type="entry name" value="P-loop_NTPase"/>
</dbReference>
<name>A0A921IWM8_9ACTN</name>
<dbReference type="Proteomes" id="UP000753256">
    <property type="component" value="Unassembled WGS sequence"/>
</dbReference>
<evidence type="ECO:0000259" key="1">
    <source>
        <dbReference type="Pfam" id="PF13304"/>
    </source>
</evidence>
<accession>A0A921IWM8</accession>